<evidence type="ECO:0000313" key="1">
    <source>
        <dbReference type="EMBL" id="KAF3323445.1"/>
    </source>
</evidence>
<name>A0A833VF20_9POAL</name>
<dbReference type="AlphaFoldDB" id="A0A833VF20"/>
<protein>
    <submittedName>
        <fullName evidence="1">Transmembrane protein 184</fullName>
    </submittedName>
</protein>
<accession>A0A833VF20</accession>
<dbReference type="EMBL" id="SWLB01000023">
    <property type="protein sequence ID" value="KAF3323445.1"/>
    <property type="molecule type" value="Genomic_DNA"/>
</dbReference>
<comment type="caution">
    <text evidence="1">The sequence shown here is derived from an EMBL/GenBank/DDBJ whole genome shotgun (WGS) entry which is preliminary data.</text>
</comment>
<keyword evidence="1" id="KW-0812">Transmembrane</keyword>
<keyword evidence="1" id="KW-0472">Membrane</keyword>
<reference evidence="1" key="1">
    <citation type="submission" date="2020-01" db="EMBL/GenBank/DDBJ databases">
        <title>Genome sequence of Kobresia littledalei, the first chromosome-level genome in the family Cyperaceae.</title>
        <authorList>
            <person name="Qu G."/>
        </authorList>
    </citation>
    <scope>NUCLEOTIDE SEQUENCE</scope>
    <source>
        <strain evidence="1">C.B.Clarke</strain>
        <tissue evidence="1">Leaf</tissue>
    </source>
</reference>
<keyword evidence="2" id="KW-1185">Reference proteome</keyword>
<proteinExistence type="predicted"/>
<dbReference type="OrthoDB" id="5348404at2759"/>
<dbReference type="Proteomes" id="UP000623129">
    <property type="component" value="Unassembled WGS sequence"/>
</dbReference>
<gene>
    <name evidence="1" type="ORF">FCM35_KLT12176</name>
</gene>
<evidence type="ECO:0000313" key="2">
    <source>
        <dbReference type="Proteomes" id="UP000623129"/>
    </source>
</evidence>
<sequence>MAVAAIAHVYVFSAEPYQYLPVPTYGGVTCEETKTQVKVDDSKEEKPAIVETKEMHVEAPGTSIRESIQDVVLVGGKHVVKDVALTISQAIEPAGKGVSKIQETMHHISVKRNKEGEVEIDEHKNEIFVDSNPVEEDRN</sequence>
<organism evidence="1 2">
    <name type="scientific">Carex littledalei</name>
    <dbReference type="NCBI Taxonomy" id="544730"/>
    <lineage>
        <taxon>Eukaryota</taxon>
        <taxon>Viridiplantae</taxon>
        <taxon>Streptophyta</taxon>
        <taxon>Embryophyta</taxon>
        <taxon>Tracheophyta</taxon>
        <taxon>Spermatophyta</taxon>
        <taxon>Magnoliopsida</taxon>
        <taxon>Liliopsida</taxon>
        <taxon>Poales</taxon>
        <taxon>Cyperaceae</taxon>
        <taxon>Cyperoideae</taxon>
        <taxon>Cariceae</taxon>
        <taxon>Carex</taxon>
        <taxon>Carex subgen. Euthyceras</taxon>
    </lineage>
</organism>